<feature type="chain" id="PRO_5030569559" description="Secreted protein" evidence="1">
    <location>
        <begin position="38"/>
        <end position="137"/>
    </location>
</feature>
<gene>
    <name evidence="2" type="ORF">FHU38_005373</name>
</gene>
<dbReference type="EMBL" id="JAAOYM010000003">
    <property type="protein sequence ID" value="NIJ14965.1"/>
    <property type="molecule type" value="Genomic_DNA"/>
</dbReference>
<evidence type="ECO:0000313" key="3">
    <source>
        <dbReference type="Proteomes" id="UP000545493"/>
    </source>
</evidence>
<organism evidence="2 3">
    <name type="scientific">Saccharomonospora amisosensis</name>
    <dbReference type="NCBI Taxonomy" id="1128677"/>
    <lineage>
        <taxon>Bacteria</taxon>
        <taxon>Bacillati</taxon>
        <taxon>Actinomycetota</taxon>
        <taxon>Actinomycetes</taxon>
        <taxon>Pseudonocardiales</taxon>
        <taxon>Pseudonocardiaceae</taxon>
        <taxon>Saccharomonospora</taxon>
    </lineage>
</organism>
<dbReference type="RefSeq" id="WP_167177545.1">
    <property type="nucleotide sequence ID" value="NZ_JAAOYM010000003.1"/>
</dbReference>
<dbReference type="Proteomes" id="UP000545493">
    <property type="component" value="Unassembled WGS sequence"/>
</dbReference>
<proteinExistence type="predicted"/>
<reference evidence="2 3" key="1">
    <citation type="submission" date="2020-03" db="EMBL/GenBank/DDBJ databases">
        <title>Sequencing the genomes of 1000 actinobacteria strains.</title>
        <authorList>
            <person name="Klenk H.-P."/>
        </authorList>
    </citation>
    <scope>NUCLEOTIDE SEQUENCE [LARGE SCALE GENOMIC DNA]</scope>
    <source>
        <strain evidence="2 3">DSM 45685</strain>
    </source>
</reference>
<name>A0A7X5ZU35_9PSEU</name>
<protein>
    <recommendedName>
        <fullName evidence="4">Secreted protein</fullName>
    </recommendedName>
</protein>
<evidence type="ECO:0008006" key="4">
    <source>
        <dbReference type="Google" id="ProtNLM"/>
    </source>
</evidence>
<dbReference type="AlphaFoldDB" id="A0A7X5ZU35"/>
<accession>A0A7X5ZU35</accession>
<sequence>MTAFKKSHRGKRWARRVLPVVVATTAVVGASATPAYADAYEMSTDYCAWGRFESYGEWFHLMDRCPDGHSAVMKVDVAPLEPGDDWDFMLWNPRGSNEAISWNFSYPEGTRVCIQVGIGEYGAGTSWAYDAWDCTLA</sequence>
<comment type="caution">
    <text evidence="2">The sequence shown here is derived from an EMBL/GenBank/DDBJ whole genome shotgun (WGS) entry which is preliminary data.</text>
</comment>
<feature type="signal peptide" evidence="1">
    <location>
        <begin position="1"/>
        <end position="37"/>
    </location>
</feature>
<keyword evidence="3" id="KW-1185">Reference proteome</keyword>
<evidence type="ECO:0000313" key="2">
    <source>
        <dbReference type="EMBL" id="NIJ14965.1"/>
    </source>
</evidence>
<evidence type="ECO:0000256" key="1">
    <source>
        <dbReference type="SAM" id="SignalP"/>
    </source>
</evidence>
<keyword evidence="1" id="KW-0732">Signal</keyword>